<dbReference type="GO" id="GO:0005886">
    <property type="term" value="C:plasma membrane"/>
    <property type="evidence" value="ECO:0007669"/>
    <property type="project" value="UniProtKB-SubCell"/>
</dbReference>
<evidence type="ECO:0000313" key="10">
    <source>
        <dbReference type="Proteomes" id="UP000263900"/>
    </source>
</evidence>
<name>A0A3B7MTN8_9BACT</name>
<keyword evidence="3 7" id="KW-1003">Cell membrane</keyword>
<comment type="similarity">
    <text evidence="2 7">Belongs to the DedA family.</text>
</comment>
<dbReference type="RefSeq" id="WP_119053787.1">
    <property type="nucleotide sequence ID" value="NZ_CP032157.1"/>
</dbReference>
<dbReference type="Proteomes" id="UP000263900">
    <property type="component" value="Chromosome"/>
</dbReference>
<protein>
    <submittedName>
        <fullName evidence="9">DedA family protein</fullName>
    </submittedName>
</protein>
<feature type="transmembrane region" description="Helical" evidence="7">
    <location>
        <begin position="70"/>
        <end position="91"/>
    </location>
</feature>
<evidence type="ECO:0000256" key="1">
    <source>
        <dbReference type="ARBA" id="ARBA00004651"/>
    </source>
</evidence>
<reference evidence="9 10" key="1">
    <citation type="submission" date="2018-09" db="EMBL/GenBank/DDBJ databases">
        <title>Genome sequencing of strain 6GH32-13.</title>
        <authorList>
            <person name="Weon H.-Y."/>
            <person name="Heo J."/>
            <person name="Kwon S.-W."/>
        </authorList>
    </citation>
    <scope>NUCLEOTIDE SEQUENCE [LARGE SCALE GENOMIC DNA]</scope>
    <source>
        <strain evidence="9 10">5GH32-13</strain>
    </source>
</reference>
<feature type="domain" description="VTT" evidence="8">
    <location>
        <begin position="42"/>
        <end position="173"/>
    </location>
</feature>
<dbReference type="Pfam" id="PF09335">
    <property type="entry name" value="VTT_dom"/>
    <property type="match status" value="1"/>
</dbReference>
<sequence>MSALLELFHNLTNPDWIMAHGGLYIVVFIVFAETGLFAGFFLPGDSLLFITGMIIAHTIVPGTAPVWHLLYWVLLISIAAIIGNYVGYWFGKRSGALLMNRKDSWLFKKRYLVQAQAFYEKKGGGAIMIARFLPVVRTFAPIVAGMVHMEPRKFTLYNILGACAWAGSIVTAGFLLGDNAWVKNNLDKVIIGIVIITTAPVLIKMITARKKKEPLPAGQ</sequence>
<evidence type="ECO:0000256" key="4">
    <source>
        <dbReference type="ARBA" id="ARBA00022692"/>
    </source>
</evidence>
<gene>
    <name evidence="9" type="ORF">D3H65_29710</name>
</gene>
<comment type="subcellular location">
    <subcellularLocation>
        <location evidence="1 7">Cell membrane</location>
        <topology evidence="1 7">Multi-pass membrane protein</topology>
    </subcellularLocation>
</comment>
<dbReference type="PANTHER" id="PTHR30353:SF0">
    <property type="entry name" value="TRANSMEMBRANE PROTEIN"/>
    <property type="match status" value="1"/>
</dbReference>
<feature type="transmembrane region" description="Helical" evidence="7">
    <location>
        <begin position="16"/>
        <end position="40"/>
    </location>
</feature>
<feature type="transmembrane region" description="Helical" evidence="7">
    <location>
        <begin position="156"/>
        <end position="177"/>
    </location>
</feature>
<keyword evidence="4 7" id="KW-0812">Transmembrane</keyword>
<dbReference type="PANTHER" id="PTHR30353">
    <property type="entry name" value="INNER MEMBRANE PROTEIN DEDA-RELATED"/>
    <property type="match status" value="1"/>
</dbReference>
<accession>A0A3B7MTN8</accession>
<evidence type="ECO:0000256" key="5">
    <source>
        <dbReference type="ARBA" id="ARBA00022989"/>
    </source>
</evidence>
<dbReference type="AlphaFoldDB" id="A0A3B7MTN8"/>
<keyword evidence="10" id="KW-1185">Reference proteome</keyword>
<dbReference type="OrthoDB" id="9813426at2"/>
<evidence type="ECO:0000256" key="2">
    <source>
        <dbReference type="ARBA" id="ARBA00010792"/>
    </source>
</evidence>
<evidence type="ECO:0000259" key="8">
    <source>
        <dbReference type="Pfam" id="PF09335"/>
    </source>
</evidence>
<dbReference type="InterPro" id="IPR032816">
    <property type="entry name" value="VTT_dom"/>
</dbReference>
<evidence type="ECO:0000256" key="3">
    <source>
        <dbReference type="ARBA" id="ARBA00022475"/>
    </source>
</evidence>
<organism evidence="9 10">
    <name type="scientific">Paraflavitalea soli</name>
    <dbReference type="NCBI Taxonomy" id="2315862"/>
    <lineage>
        <taxon>Bacteria</taxon>
        <taxon>Pseudomonadati</taxon>
        <taxon>Bacteroidota</taxon>
        <taxon>Chitinophagia</taxon>
        <taxon>Chitinophagales</taxon>
        <taxon>Chitinophagaceae</taxon>
        <taxon>Paraflavitalea</taxon>
    </lineage>
</organism>
<dbReference type="KEGG" id="pseg:D3H65_29710"/>
<evidence type="ECO:0000256" key="6">
    <source>
        <dbReference type="ARBA" id="ARBA00023136"/>
    </source>
</evidence>
<keyword evidence="5 7" id="KW-1133">Transmembrane helix</keyword>
<dbReference type="EMBL" id="CP032157">
    <property type="protein sequence ID" value="AXY77914.1"/>
    <property type="molecule type" value="Genomic_DNA"/>
</dbReference>
<evidence type="ECO:0000256" key="7">
    <source>
        <dbReference type="RuleBase" id="RU367016"/>
    </source>
</evidence>
<evidence type="ECO:0000313" key="9">
    <source>
        <dbReference type="EMBL" id="AXY77914.1"/>
    </source>
</evidence>
<keyword evidence="6 7" id="KW-0472">Membrane</keyword>
<dbReference type="InterPro" id="IPR032818">
    <property type="entry name" value="DedA-like"/>
</dbReference>
<proteinExistence type="inferred from homology"/>
<feature type="transmembrane region" description="Helical" evidence="7">
    <location>
        <begin position="47"/>
        <end position="64"/>
    </location>
</feature>
<feature type="transmembrane region" description="Helical" evidence="7">
    <location>
        <begin position="189"/>
        <end position="207"/>
    </location>
</feature>